<dbReference type="STRING" id="1798661.A3D65_06360"/>
<evidence type="ECO:0000313" key="1">
    <source>
        <dbReference type="EMBL" id="OGZ07434.1"/>
    </source>
</evidence>
<gene>
    <name evidence="1" type="ORF">A3D65_06360</name>
</gene>
<proteinExistence type="predicted"/>
<dbReference type="EMBL" id="MHLL01000059">
    <property type="protein sequence ID" value="OGZ07434.1"/>
    <property type="molecule type" value="Genomic_DNA"/>
</dbReference>
<accession>A0A1G2D1D2</accession>
<evidence type="ECO:0000313" key="2">
    <source>
        <dbReference type="Proteomes" id="UP000177996"/>
    </source>
</evidence>
<reference evidence="1 2" key="1">
    <citation type="journal article" date="2016" name="Nat. Commun.">
        <title>Thousands of microbial genomes shed light on interconnected biogeochemical processes in an aquifer system.</title>
        <authorList>
            <person name="Anantharaman K."/>
            <person name="Brown C.T."/>
            <person name="Hug L.A."/>
            <person name="Sharon I."/>
            <person name="Castelle C.J."/>
            <person name="Probst A.J."/>
            <person name="Thomas B.C."/>
            <person name="Singh A."/>
            <person name="Wilkins M.J."/>
            <person name="Karaoz U."/>
            <person name="Brodie E.L."/>
            <person name="Williams K.H."/>
            <person name="Hubbard S.S."/>
            <person name="Banfield J.F."/>
        </authorList>
    </citation>
    <scope>NUCLEOTIDE SEQUENCE [LARGE SCALE GENOMIC DNA]</scope>
</reference>
<dbReference type="Proteomes" id="UP000177996">
    <property type="component" value="Unassembled WGS sequence"/>
</dbReference>
<name>A0A1G2D1D2_9BACT</name>
<organism evidence="1 2">
    <name type="scientific">Candidatus Lloydbacteria bacterium RIFCSPHIGHO2_02_FULL_50_13</name>
    <dbReference type="NCBI Taxonomy" id="1798661"/>
    <lineage>
        <taxon>Bacteria</taxon>
        <taxon>Candidatus Lloydiibacteriota</taxon>
    </lineage>
</organism>
<sequence length="273" mass="31799">MSQAPSLEETTIKLLEHGPRPKTALIAEIKQKTGATIQGIYKALRSLREAEVITLHNKIVSLSFVWITAQFKKYRMITEIYQTPGRAAYFLELKAGEHISFKFRTLRELDLFWTHAFLLLEPQIATATPVYSIIPHDWFTYARPASDQAWVEQLETRMRIQRVVITHSSPLDKKVLNGRKSKLLEFVLGKNPLHQDERTYLNILDPWIFEARIDKKTNALLLDWIRNNPDIASRKMADLENIFKRHGVSTLKISCNPRRAKLLTRKVQKYFVF</sequence>
<dbReference type="AlphaFoldDB" id="A0A1G2D1D2"/>
<comment type="caution">
    <text evidence="1">The sequence shown here is derived from an EMBL/GenBank/DDBJ whole genome shotgun (WGS) entry which is preliminary data.</text>
</comment>
<protein>
    <submittedName>
        <fullName evidence="1">Uncharacterized protein</fullName>
    </submittedName>
</protein>